<dbReference type="AlphaFoldDB" id="A0A7E6CZJ6"/>
<dbReference type="InterPro" id="IPR051443">
    <property type="entry name" value="XLR/SYCP3"/>
</dbReference>
<dbReference type="Proteomes" id="UP000504628">
    <property type="component" value="Chromosome X"/>
</dbReference>
<gene>
    <name evidence="5" type="primary">LOC118498458</name>
</gene>
<dbReference type="GO" id="GO:0000795">
    <property type="term" value="C:synaptonemal complex"/>
    <property type="evidence" value="ECO:0007669"/>
    <property type="project" value="TreeGrafter"/>
</dbReference>
<dbReference type="Pfam" id="PF04803">
    <property type="entry name" value="Cor1"/>
    <property type="match status" value="1"/>
</dbReference>
<feature type="domain" description="XLR/SYCP3/FAM9" evidence="3">
    <location>
        <begin position="105"/>
        <end position="236"/>
    </location>
</feature>
<reference evidence="5" key="1">
    <citation type="submission" date="2025-08" db="UniProtKB">
        <authorList>
            <consortium name="RefSeq"/>
        </authorList>
    </citation>
    <scope>IDENTIFICATION</scope>
    <source>
        <tissue evidence="5">Muscle</tissue>
    </source>
</reference>
<dbReference type="GeneID" id="118498458"/>
<name>A0A7E6CZJ6_9CHIR</name>
<proteinExistence type="inferred from homology"/>
<dbReference type="RefSeq" id="XP_035872453.1">
    <property type="nucleotide sequence ID" value="XM_036016560.1"/>
</dbReference>
<accession>A0A7E6CZJ6</accession>
<feature type="compositionally biased region" description="Basic and acidic residues" evidence="2">
    <location>
        <begin position="54"/>
        <end position="65"/>
    </location>
</feature>
<dbReference type="OrthoDB" id="9621324at2759"/>
<keyword evidence="4" id="KW-1185">Reference proteome</keyword>
<feature type="region of interest" description="Disordered" evidence="2">
    <location>
        <begin position="46"/>
        <end position="84"/>
    </location>
</feature>
<feature type="region of interest" description="Disordered" evidence="2">
    <location>
        <begin position="1"/>
        <end position="32"/>
    </location>
</feature>
<evidence type="ECO:0000256" key="1">
    <source>
        <dbReference type="ARBA" id="ARBA00010283"/>
    </source>
</evidence>
<evidence type="ECO:0000313" key="5">
    <source>
        <dbReference type="RefSeq" id="XP_035872453.1"/>
    </source>
</evidence>
<dbReference type="GO" id="GO:0007286">
    <property type="term" value="P:spermatid development"/>
    <property type="evidence" value="ECO:0007669"/>
    <property type="project" value="TreeGrafter"/>
</dbReference>
<dbReference type="KEGG" id="pdic:118498458"/>
<evidence type="ECO:0000313" key="4">
    <source>
        <dbReference type="Proteomes" id="UP000504628"/>
    </source>
</evidence>
<evidence type="ECO:0000256" key="2">
    <source>
        <dbReference type="SAM" id="MobiDB-lite"/>
    </source>
</evidence>
<dbReference type="InParanoid" id="A0A7E6CZJ6"/>
<dbReference type="InterPro" id="IPR006888">
    <property type="entry name" value="XLR/SYCP3/FAM9_dom"/>
</dbReference>
<protein>
    <submittedName>
        <fullName evidence="5">Synaptonemal complex protein 3-like</fullName>
    </submittedName>
</protein>
<comment type="similarity">
    <text evidence="1">Belongs to the XLR/SYCP3 family.</text>
</comment>
<sequence length="258" mass="30092">MAEGWSRVRCRAPGAGEVSLSEDAGMVPSGRRSLKRELKALLEDQARATYDSGRQGRRESAEVPKESSQVIDNDGEDSLDPGFFGRGMGNELRSMLERFQGDLKKVLRSKRKQFVTETNAALRAINQKIGNAVKKQQEQRLKFYHGYYEQFLTLFWEWNRDVQKTKKEEEKLIILFHKQRDLFQKARTVQSQRLRKIKNVYDQFLKDVQSFEENQSCLATNEGKEFRQEMAKLRRKIVADVQRQELANIRKSLQCLLL</sequence>
<dbReference type="GO" id="GO:0051321">
    <property type="term" value="P:meiotic cell cycle"/>
    <property type="evidence" value="ECO:0007669"/>
    <property type="project" value="TreeGrafter"/>
</dbReference>
<evidence type="ECO:0000259" key="3">
    <source>
        <dbReference type="Pfam" id="PF04803"/>
    </source>
</evidence>
<organism evidence="4 5">
    <name type="scientific">Phyllostomus discolor</name>
    <name type="common">pale spear-nosed bat</name>
    <dbReference type="NCBI Taxonomy" id="89673"/>
    <lineage>
        <taxon>Eukaryota</taxon>
        <taxon>Metazoa</taxon>
        <taxon>Chordata</taxon>
        <taxon>Craniata</taxon>
        <taxon>Vertebrata</taxon>
        <taxon>Euteleostomi</taxon>
        <taxon>Mammalia</taxon>
        <taxon>Eutheria</taxon>
        <taxon>Laurasiatheria</taxon>
        <taxon>Chiroptera</taxon>
        <taxon>Yangochiroptera</taxon>
        <taxon>Phyllostomidae</taxon>
        <taxon>Phyllostominae</taxon>
        <taxon>Phyllostomus</taxon>
    </lineage>
</organism>
<dbReference type="PANTHER" id="PTHR19368">
    <property type="entry name" value="XLR/SCP3/FAM9"/>
    <property type="match status" value="1"/>
</dbReference>
<dbReference type="PANTHER" id="PTHR19368:SF18">
    <property type="entry name" value="XLR_SYCP3_FAM9 DOMAIN-CONTAINING PROTEIN"/>
    <property type="match status" value="1"/>
</dbReference>